<accession>A0A2H0VFK6</accession>
<dbReference type="Proteomes" id="UP000230557">
    <property type="component" value="Unassembled WGS sequence"/>
</dbReference>
<sequence>MRLQDTQSLIFRATDPFGETLVVRELFNGVKALTDACDAHTIVLPEEGRHADLRYRPTLPVTIELSEEAEYVFVARDRRIGVAEFPEGLRVDLHPYEDAAGVRVFLLPSQPVLYGQVAVPIRVCA</sequence>
<dbReference type="EMBL" id="PFAJ01000044">
    <property type="protein sequence ID" value="PIR97070.1"/>
    <property type="molecule type" value="Genomic_DNA"/>
</dbReference>
<reference evidence="2" key="1">
    <citation type="submission" date="2017-09" db="EMBL/GenBank/DDBJ databases">
        <title>Depth-based differentiation of microbial function through sediment-hosted aquifers and enrichment of novel symbionts in the deep terrestrial subsurface.</title>
        <authorList>
            <person name="Probst A.J."/>
            <person name="Ladd B."/>
            <person name="Jarett J.K."/>
            <person name="Geller-Mcgrath D.E."/>
            <person name="Sieber C.M.K."/>
            <person name="Emerson J.B."/>
            <person name="Anantharaman K."/>
            <person name="Thomas B.C."/>
            <person name="Malmstrom R."/>
            <person name="Stieglmeier M."/>
            <person name="Klingl A."/>
            <person name="Woyke T."/>
            <person name="Ryan C.M."/>
            <person name="Banfield J.F."/>
        </authorList>
    </citation>
    <scope>NUCLEOTIDE SEQUENCE [LARGE SCALE GENOMIC DNA]</scope>
</reference>
<comment type="caution">
    <text evidence="1">The sequence shown here is derived from an EMBL/GenBank/DDBJ whole genome shotgun (WGS) entry which is preliminary data.</text>
</comment>
<dbReference type="AlphaFoldDB" id="A0A2H0VFK6"/>
<evidence type="ECO:0000313" key="1">
    <source>
        <dbReference type="EMBL" id="PIR97070.1"/>
    </source>
</evidence>
<proteinExistence type="predicted"/>
<protein>
    <submittedName>
        <fullName evidence="1">Uncharacterized protein</fullName>
    </submittedName>
</protein>
<gene>
    <name evidence="1" type="ORF">COT91_03125</name>
</gene>
<evidence type="ECO:0000313" key="2">
    <source>
        <dbReference type="Proteomes" id="UP000230557"/>
    </source>
</evidence>
<name>A0A2H0VFK6_9BACT</name>
<organism evidence="1 2">
    <name type="scientific">Candidatus Doudnabacteria bacterium CG10_big_fil_rev_8_21_14_0_10_41_10</name>
    <dbReference type="NCBI Taxonomy" id="1974551"/>
    <lineage>
        <taxon>Bacteria</taxon>
        <taxon>Candidatus Doudnaibacteriota</taxon>
    </lineage>
</organism>